<keyword evidence="3" id="KW-1185">Reference proteome</keyword>
<dbReference type="PANTHER" id="PTHR42928">
    <property type="entry name" value="TRICARBOXYLATE-BINDING PROTEIN"/>
    <property type="match status" value="1"/>
</dbReference>
<sequence length="371" mass="39337">MRLEGGAMRRHGFHDGAAYAEMHQKPREKTMPRHKSPLPSRRQFLKAASLKAVSLAATAAAVPAFGVRRALAARYPERPIRIIVPFAPAGPTDIMARILGQNLGIALSGNVIVENRSGAGGNIGIGYTAHAEADGYTLLVTSSAYVVNPSLYATVPYDPFKDFAPIAELGTSPNAIMIDPKLGINSIAELIARVKAKPDAFNYASPGAGTTPHLSGELLKIVGGIEITHVPFSAAGPAIQALLGGTTQLAVTALPPAIPYIENGSIKALAVTGARRWVDLPDVPTMIELGYTDFIADTFQAFLAPAKTPPDIVARLSAKSVEVMKKPEIVEQLRINGFEVIANGSDGLRQRIVTEVPKWHDVIAKAGIKPV</sequence>
<dbReference type="CDD" id="cd13578">
    <property type="entry name" value="PBP2_Bug27"/>
    <property type="match status" value="1"/>
</dbReference>
<protein>
    <submittedName>
        <fullName evidence="2">Tripartite-type tricarboxylate transporter, receptor component TctC</fullName>
    </submittedName>
</protein>
<dbReference type="PROSITE" id="PS51318">
    <property type="entry name" value="TAT"/>
    <property type="match status" value="1"/>
</dbReference>
<gene>
    <name evidence="2" type="ORF">SAMN05444170_3140</name>
</gene>
<dbReference type="Gene3D" id="3.40.190.10">
    <property type="entry name" value="Periplasmic binding protein-like II"/>
    <property type="match status" value="1"/>
</dbReference>
<dbReference type="InterPro" id="IPR006311">
    <property type="entry name" value="TAT_signal"/>
</dbReference>
<evidence type="ECO:0000256" key="1">
    <source>
        <dbReference type="ARBA" id="ARBA00006987"/>
    </source>
</evidence>
<comment type="similarity">
    <text evidence="1">Belongs to the UPF0065 (bug) family.</text>
</comment>
<accession>A0A1M7TZZ7</accession>
<evidence type="ECO:0000313" key="2">
    <source>
        <dbReference type="EMBL" id="SHN76217.1"/>
    </source>
</evidence>
<dbReference type="InterPro" id="IPR042100">
    <property type="entry name" value="Bug_dom1"/>
</dbReference>
<reference evidence="3" key="1">
    <citation type="submission" date="2016-11" db="EMBL/GenBank/DDBJ databases">
        <authorList>
            <person name="Varghese N."/>
            <person name="Submissions S."/>
        </authorList>
    </citation>
    <scope>NUCLEOTIDE SEQUENCE [LARGE SCALE GENOMIC DNA]</scope>
    <source>
        <strain evidence="3">GAS401</strain>
    </source>
</reference>
<organism evidence="2 3">
    <name type="scientific">Bradyrhizobium erythrophlei</name>
    <dbReference type="NCBI Taxonomy" id="1437360"/>
    <lineage>
        <taxon>Bacteria</taxon>
        <taxon>Pseudomonadati</taxon>
        <taxon>Pseudomonadota</taxon>
        <taxon>Alphaproteobacteria</taxon>
        <taxon>Hyphomicrobiales</taxon>
        <taxon>Nitrobacteraceae</taxon>
        <taxon>Bradyrhizobium</taxon>
    </lineage>
</organism>
<dbReference type="Proteomes" id="UP000184096">
    <property type="component" value="Chromosome I"/>
</dbReference>
<keyword evidence="2" id="KW-0675">Receptor</keyword>
<dbReference type="PIRSF" id="PIRSF017082">
    <property type="entry name" value="YflP"/>
    <property type="match status" value="1"/>
</dbReference>
<dbReference type="Gene3D" id="3.40.190.150">
    <property type="entry name" value="Bordetella uptake gene, domain 1"/>
    <property type="match status" value="1"/>
</dbReference>
<dbReference type="EMBL" id="LT670849">
    <property type="protein sequence ID" value="SHN76217.1"/>
    <property type="molecule type" value="Genomic_DNA"/>
</dbReference>
<dbReference type="SUPFAM" id="SSF53850">
    <property type="entry name" value="Periplasmic binding protein-like II"/>
    <property type="match status" value="1"/>
</dbReference>
<proteinExistence type="inferred from homology"/>
<evidence type="ECO:0000313" key="3">
    <source>
        <dbReference type="Proteomes" id="UP000184096"/>
    </source>
</evidence>
<dbReference type="AlphaFoldDB" id="A0A1M7TZZ7"/>
<dbReference type="InterPro" id="IPR005064">
    <property type="entry name" value="BUG"/>
</dbReference>
<name>A0A1M7TZZ7_9BRAD</name>
<dbReference type="Pfam" id="PF03401">
    <property type="entry name" value="TctC"/>
    <property type="match status" value="1"/>
</dbReference>
<dbReference type="PANTHER" id="PTHR42928:SF5">
    <property type="entry name" value="BLR1237 PROTEIN"/>
    <property type="match status" value="1"/>
</dbReference>